<evidence type="ECO:0000256" key="10">
    <source>
        <dbReference type="RuleBase" id="RU003525"/>
    </source>
</evidence>
<dbReference type="Pfam" id="PF22151">
    <property type="entry name" value="Fer4_NDSU1"/>
    <property type="match status" value="1"/>
</dbReference>
<accession>A0A9X3TXD1</accession>
<keyword evidence="7 10" id="KW-0411">Iron-sulfur</keyword>
<keyword evidence="15" id="KW-1185">Reference proteome</keyword>
<evidence type="ECO:0000256" key="6">
    <source>
        <dbReference type="ARBA" id="ARBA00023004"/>
    </source>
</evidence>
<dbReference type="Gene3D" id="3.10.20.740">
    <property type="match status" value="1"/>
</dbReference>
<dbReference type="Gene3D" id="3.30.200.210">
    <property type="match status" value="1"/>
</dbReference>
<dbReference type="SMART" id="SM00929">
    <property type="entry name" value="NADH-G_4Fe-4S_3"/>
    <property type="match status" value="1"/>
</dbReference>
<dbReference type="CDD" id="cd00207">
    <property type="entry name" value="fer2"/>
    <property type="match status" value="1"/>
</dbReference>
<dbReference type="SUPFAM" id="SSF54862">
    <property type="entry name" value="4Fe-4S ferredoxins"/>
    <property type="match status" value="1"/>
</dbReference>
<dbReference type="InterPro" id="IPR000283">
    <property type="entry name" value="NADH_UbQ_OxRdtase_75kDa_su_CS"/>
</dbReference>
<dbReference type="InterPro" id="IPR010228">
    <property type="entry name" value="NADH_UbQ_OxRdtase_Gsu"/>
</dbReference>
<dbReference type="GO" id="GO:0048038">
    <property type="term" value="F:quinone binding"/>
    <property type="evidence" value="ECO:0007669"/>
    <property type="project" value="UniProtKB-UniRule"/>
</dbReference>
<comment type="catalytic activity">
    <reaction evidence="9 10">
        <text>a quinone + NADH + 5 H(+)(in) = a quinol + NAD(+) + 4 H(+)(out)</text>
        <dbReference type="Rhea" id="RHEA:57888"/>
        <dbReference type="ChEBI" id="CHEBI:15378"/>
        <dbReference type="ChEBI" id="CHEBI:24646"/>
        <dbReference type="ChEBI" id="CHEBI:57540"/>
        <dbReference type="ChEBI" id="CHEBI:57945"/>
        <dbReference type="ChEBI" id="CHEBI:132124"/>
    </reaction>
</comment>
<dbReference type="Pfam" id="PF09326">
    <property type="entry name" value="NADH_dhqG_C"/>
    <property type="match status" value="1"/>
</dbReference>
<dbReference type="GO" id="GO:0051537">
    <property type="term" value="F:2 iron, 2 sulfur cluster binding"/>
    <property type="evidence" value="ECO:0007669"/>
    <property type="project" value="UniProtKB-UniRule"/>
</dbReference>
<dbReference type="InterPro" id="IPR006656">
    <property type="entry name" value="Mopterin_OxRdtase"/>
</dbReference>
<dbReference type="NCBIfam" id="TIGR01973">
    <property type="entry name" value="NuoG"/>
    <property type="match status" value="1"/>
</dbReference>
<dbReference type="PROSITE" id="PS51257">
    <property type="entry name" value="PROKAR_LIPOPROTEIN"/>
    <property type="match status" value="1"/>
</dbReference>
<keyword evidence="10" id="KW-0001">2Fe-2S</keyword>
<evidence type="ECO:0000259" key="13">
    <source>
        <dbReference type="PROSITE" id="PS51839"/>
    </source>
</evidence>
<dbReference type="Pfam" id="PF22117">
    <property type="entry name" value="Fer4_Nqo3"/>
    <property type="match status" value="1"/>
</dbReference>
<dbReference type="GO" id="GO:0008137">
    <property type="term" value="F:NADH dehydrogenase (ubiquinone) activity"/>
    <property type="evidence" value="ECO:0007669"/>
    <property type="project" value="UniProtKB-UniRule"/>
</dbReference>
<dbReference type="InterPro" id="IPR006963">
    <property type="entry name" value="Mopterin_OxRdtase_4Fe-4S_dom"/>
</dbReference>
<comment type="cofactor">
    <cofactor evidence="10">
        <name>[2Fe-2S] cluster</name>
        <dbReference type="ChEBI" id="CHEBI:190135"/>
    </cofactor>
    <text evidence="10">Binds 1 [2Fe-2S] cluster per subunit.</text>
</comment>
<evidence type="ECO:0000256" key="3">
    <source>
        <dbReference type="ARBA" id="ARBA00022485"/>
    </source>
</evidence>
<dbReference type="PROSITE" id="PS51669">
    <property type="entry name" value="4FE4S_MOW_BIS_MGD"/>
    <property type="match status" value="1"/>
</dbReference>
<dbReference type="InterPro" id="IPR015405">
    <property type="entry name" value="NDUFS1-like_C"/>
</dbReference>
<dbReference type="RefSeq" id="WP_274943440.1">
    <property type="nucleotide sequence ID" value="NZ_JANWOI010000002.1"/>
</dbReference>
<evidence type="ECO:0000259" key="11">
    <source>
        <dbReference type="PROSITE" id="PS51085"/>
    </source>
</evidence>
<dbReference type="SUPFAM" id="SSF53706">
    <property type="entry name" value="Formate dehydrogenase/DMSO reductase, domains 1-3"/>
    <property type="match status" value="1"/>
</dbReference>
<evidence type="ECO:0000256" key="7">
    <source>
        <dbReference type="ARBA" id="ARBA00023014"/>
    </source>
</evidence>
<name>A0A9X3TXD1_9PROT</name>
<dbReference type="SUPFAM" id="SSF54292">
    <property type="entry name" value="2Fe-2S ferredoxin-like"/>
    <property type="match status" value="1"/>
</dbReference>
<feature type="domain" description="4Fe-4S Mo/W bis-MGD-type" evidence="12">
    <location>
        <begin position="215"/>
        <end position="271"/>
    </location>
</feature>
<evidence type="ECO:0000256" key="2">
    <source>
        <dbReference type="ARBA" id="ARBA00005404"/>
    </source>
</evidence>
<dbReference type="FunFam" id="3.30.200.210:FF:000002">
    <property type="entry name" value="NADH-ubiquinone oxidoreductase 75 kDa subunit"/>
    <property type="match status" value="1"/>
</dbReference>
<dbReference type="FunFam" id="3.30.70.20:FF:000002">
    <property type="entry name" value="NADH-ubiquinone oxidoreductase 75 kDa subunit"/>
    <property type="match status" value="1"/>
</dbReference>
<keyword evidence="6 10" id="KW-0408">Iron</keyword>
<evidence type="ECO:0000256" key="1">
    <source>
        <dbReference type="ARBA" id="ARBA00001966"/>
    </source>
</evidence>
<dbReference type="InterPro" id="IPR036010">
    <property type="entry name" value="2Fe-2S_ferredoxin-like_sf"/>
</dbReference>
<dbReference type="PANTHER" id="PTHR43105">
    <property type="entry name" value="RESPIRATORY NITRATE REDUCTASE"/>
    <property type="match status" value="1"/>
</dbReference>
<dbReference type="Pfam" id="PF00384">
    <property type="entry name" value="Molybdopterin"/>
    <property type="match status" value="1"/>
</dbReference>
<evidence type="ECO:0000313" key="14">
    <source>
        <dbReference type="EMBL" id="MDA5193745.1"/>
    </source>
</evidence>
<evidence type="ECO:0000259" key="12">
    <source>
        <dbReference type="PROSITE" id="PS51669"/>
    </source>
</evidence>
<comment type="caution">
    <text evidence="14">The sequence shown here is derived from an EMBL/GenBank/DDBJ whole genome shotgun (WGS) entry which is preliminary data.</text>
</comment>
<dbReference type="GO" id="GO:0016651">
    <property type="term" value="F:oxidoreductase activity, acting on NAD(P)H"/>
    <property type="evidence" value="ECO:0007669"/>
    <property type="project" value="InterPro"/>
</dbReference>
<dbReference type="Proteomes" id="UP001141619">
    <property type="component" value="Unassembled WGS sequence"/>
</dbReference>
<dbReference type="GO" id="GO:0051539">
    <property type="term" value="F:4 iron, 4 sulfur cluster binding"/>
    <property type="evidence" value="ECO:0007669"/>
    <property type="project" value="UniProtKB-KW"/>
</dbReference>
<keyword evidence="3 10" id="KW-0004">4Fe-4S</keyword>
<feature type="domain" description="2Fe-2S ferredoxin-type" evidence="11">
    <location>
        <begin position="2"/>
        <end position="78"/>
    </location>
</feature>
<dbReference type="Gene3D" id="3.40.50.740">
    <property type="match status" value="1"/>
</dbReference>
<dbReference type="EMBL" id="JANWOI010000002">
    <property type="protein sequence ID" value="MDA5193745.1"/>
    <property type="molecule type" value="Genomic_DNA"/>
</dbReference>
<dbReference type="Pfam" id="PF13510">
    <property type="entry name" value="Fer2_4"/>
    <property type="match status" value="1"/>
</dbReference>
<dbReference type="Gene3D" id="3.30.70.20">
    <property type="match status" value="1"/>
</dbReference>
<dbReference type="PROSITE" id="PS00643">
    <property type="entry name" value="COMPLEX1_75K_3"/>
    <property type="match status" value="1"/>
</dbReference>
<dbReference type="GO" id="GO:0016020">
    <property type="term" value="C:membrane"/>
    <property type="evidence" value="ECO:0007669"/>
    <property type="project" value="InterPro"/>
</dbReference>
<dbReference type="InterPro" id="IPR019574">
    <property type="entry name" value="NADH_UbQ_OxRdtase_Gsu_4Fe4S-bd"/>
</dbReference>
<dbReference type="PANTHER" id="PTHR43105:SF13">
    <property type="entry name" value="NADH-UBIQUINONE OXIDOREDUCTASE 75 KDA SUBUNIT, MITOCHONDRIAL"/>
    <property type="match status" value="1"/>
</dbReference>
<comment type="cofactor">
    <cofactor evidence="1 10">
        <name>[4Fe-4S] cluster</name>
        <dbReference type="ChEBI" id="CHEBI:49883"/>
    </cofactor>
</comment>
<dbReference type="GO" id="GO:0046872">
    <property type="term" value="F:metal ion binding"/>
    <property type="evidence" value="ECO:0007669"/>
    <property type="project" value="UniProtKB-UniRule"/>
</dbReference>
<keyword evidence="8 10" id="KW-0520">NAD</keyword>
<dbReference type="GO" id="GO:0042773">
    <property type="term" value="P:ATP synthesis coupled electron transport"/>
    <property type="evidence" value="ECO:0007669"/>
    <property type="project" value="InterPro"/>
</dbReference>
<protein>
    <recommendedName>
        <fullName evidence="10">NADH-quinone oxidoreductase</fullName>
        <ecNumber evidence="10">7.1.1.-</ecNumber>
    </recommendedName>
</protein>
<reference evidence="14" key="1">
    <citation type="submission" date="2022-08" db="EMBL/GenBank/DDBJ databases">
        <authorList>
            <person name="Vandamme P."/>
            <person name="Hettiarachchi A."/>
            <person name="Peeters C."/>
            <person name="Cnockaert M."/>
            <person name="Carlier A."/>
        </authorList>
    </citation>
    <scope>NUCLEOTIDE SEQUENCE</scope>
    <source>
        <strain evidence="14">LMG 31809</strain>
    </source>
</reference>
<keyword evidence="4 10" id="KW-0479">Metal-binding</keyword>
<dbReference type="FunFam" id="3.10.20.740:FF:000001">
    <property type="entry name" value="NADH-quinone oxidoreductase subunit G"/>
    <property type="match status" value="1"/>
</dbReference>
<dbReference type="Pfam" id="PF10588">
    <property type="entry name" value="NADH-G_4Fe-4S_3"/>
    <property type="match status" value="1"/>
</dbReference>
<dbReference type="InterPro" id="IPR054351">
    <property type="entry name" value="NADH_UbQ_OxRdtase_ferredoxin"/>
</dbReference>
<dbReference type="CDD" id="cd02773">
    <property type="entry name" value="MopB_Res-Cmplx1_Nad11"/>
    <property type="match status" value="1"/>
</dbReference>
<proteinExistence type="inferred from homology"/>
<dbReference type="EC" id="7.1.1.-" evidence="10"/>
<organism evidence="14 15">
    <name type="scientific">Govanella unica</name>
    <dbReference type="NCBI Taxonomy" id="2975056"/>
    <lineage>
        <taxon>Bacteria</taxon>
        <taxon>Pseudomonadati</taxon>
        <taxon>Pseudomonadota</taxon>
        <taxon>Alphaproteobacteria</taxon>
        <taxon>Emcibacterales</taxon>
        <taxon>Govanellaceae</taxon>
        <taxon>Govanella</taxon>
    </lineage>
</organism>
<dbReference type="AlphaFoldDB" id="A0A9X3TXD1"/>
<feature type="domain" description="4Fe-4S His(Cys)3-ligated-type" evidence="13">
    <location>
        <begin position="78"/>
        <end position="117"/>
    </location>
</feature>
<comment type="function">
    <text evidence="10">NDH-1 shuttles electrons from NADH, via FMN and iron-sulfur (Fe-S) centers, to quinones in the respiratory chain. Couples the redox reaction to proton translocation (for every two electrons transferred, four hydrogen ions are translocated across the cytoplasmic membrane), and thus conserves the redox energy in a proton gradient.</text>
</comment>
<evidence type="ECO:0000313" key="15">
    <source>
        <dbReference type="Proteomes" id="UP001141619"/>
    </source>
</evidence>
<dbReference type="PROSITE" id="PS00641">
    <property type="entry name" value="COMPLEX1_75K_1"/>
    <property type="match status" value="1"/>
</dbReference>
<dbReference type="InterPro" id="IPR050123">
    <property type="entry name" value="Prok_molybdopt-oxidoreductase"/>
</dbReference>
<dbReference type="PROSITE" id="PS51085">
    <property type="entry name" value="2FE2S_FER_2"/>
    <property type="match status" value="1"/>
</dbReference>
<dbReference type="PROSITE" id="PS00642">
    <property type="entry name" value="COMPLEX1_75K_2"/>
    <property type="match status" value="1"/>
</dbReference>
<evidence type="ECO:0000256" key="4">
    <source>
        <dbReference type="ARBA" id="ARBA00022723"/>
    </source>
</evidence>
<comment type="similarity">
    <text evidence="2 10">Belongs to the complex I 75 kDa subunit family.</text>
</comment>
<evidence type="ECO:0000256" key="9">
    <source>
        <dbReference type="ARBA" id="ARBA00047712"/>
    </source>
</evidence>
<dbReference type="PROSITE" id="PS51839">
    <property type="entry name" value="4FE4S_HC3"/>
    <property type="match status" value="1"/>
</dbReference>
<reference evidence="14" key="2">
    <citation type="journal article" date="2023" name="Syst. Appl. Microbiol.">
        <title>Govania unica gen. nov., sp. nov., a rare biosphere bacterium that represents a novel family in the class Alphaproteobacteria.</title>
        <authorList>
            <person name="Vandamme P."/>
            <person name="Peeters C."/>
            <person name="Hettiarachchi A."/>
            <person name="Cnockaert M."/>
            <person name="Carlier A."/>
        </authorList>
    </citation>
    <scope>NUCLEOTIDE SEQUENCE</scope>
    <source>
        <strain evidence="14">LMG 31809</strain>
    </source>
</reference>
<keyword evidence="5 10" id="KW-1278">Translocase</keyword>
<evidence type="ECO:0000256" key="5">
    <source>
        <dbReference type="ARBA" id="ARBA00022967"/>
    </source>
</evidence>
<dbReference type="InterPro" id="IPR001041">
    <property type="entry name" value="2Fe-2S_ferredoxin-type"/>
</dbReference>
<evidence type="ECO:0000256" key="8">
    <source>
        <dbReference type="ARBA" id="ARBA00023027"/>
    </source>
</evidence>
<sequence>MPKLTVNGLEVEVPAGATVLQACEAAGAEVPRFCYHERLSIAGNCRMCLVEMEKSPKPVASCAMPAGDGMVIHTNTPYVKKAREGVMEFLLINHPLDCPICDQGGECDLQDQSVAYGAGDSRYDEHKRAVEEKHMGPLIKTVMTRCIHCTRCVRFATEIAGVEDLGAVGRGEHMEITTYLEKTLASEVSGNVIDLCPVGALTSKPYAFTARPWELKKTETIDVMDAVGSNIRVDARGNEVMRVLPRLHEDVNEEWISDKTRFVYDGLGRRRLDRPYVRKDGKLQAATWNEAFAAIAENLKGLTGDQIAAIAGDLADAESMFALKSLMQSLGSANLDCRQDGAKLDASSRAGYLFNTGIAGIAEADACLLIGTDPRHEASIINLRLRARFRRGGFKIANVGPALDLTYPVDELGSDVSVLAAIADGSHPFAKVLADAKKPMLIIGQNALSRADGAALLALARSIADKHMVVDGWNGFNVLHTAASRVAGLDLGFVPGAGGRDVAGIMDGAAKGDVKAVFLLGVDEIRTCALKSAFVVYLGTHGDEGVHHADVILPGAAYTEKSGTYVNTEGRVQRGLRAVFAPGDAREDWTILRALSDVIGHRLPFDNLAQLRGRMEAAAPALAILDMLPATAWGAFGTAGTLGSEPLTLSVTDYYMTNPICRASLIMAECRDAMQADQLEATGTHG</sequence>
<keyword evidence="10" id="KW-0874">Quinone</keyword>
<gene>
    <name evidence="14" type="primary">nuoG</name>
    <name evidence="14" type="ORF">NYP16_07245</name>
</gene>